<evidence type="ECO:0000256" key="14">
    <source>
        <dbReference type="ARBA" id="ARBA00023137"/>
    </source>
</evidence>
<dbReference type="Pfam" id="PF02706">
    <property type="entry name" value="Wzz"/>
    <property type="match status" value="1"/>
</dbReference>
<dbReference type="Pfam" id="PF13614">
    <property type="entry name" value="AAA_31"/>
    <property type="match status" value="1"/>
</dbReference>
<dbReference type="GO" id="GO:0005524">
    <property type="term" value="F:ATP binding"/>
    <property type="evidence" value="ECO:0007669"/>
    <property type="project" value="UniProtKB-KW"/>
</dbReference>
<evidence type="ECO:0000259" key="18">
    <source>
        <dbReference type="Pfam" id="PF13614"/>
    </source>
</evidence>
<dbReference type="Pfam" id="PF13807">
    <property type="entry name" value="GNVR"/>
    <property type="match status" value="1"/>
</dbReference>
<evidence type="ECO:0000313" key="20">
    <source>
        <dbReference type="EMBL" id="TJY33441.1"/>
    </source>
</evidence>
<feature type="transmembrane region" description="Helical" evidence="16">
    <location>
        <begin position="486"/>
        <end position="506"/>
    </location>
</feature>
<dbReference type="InterPro" id="IPR027417">
    <property type="entry name" value="P-loop_NTPase"/>
</dbReference>
<keyword evidence="13 16" id="KW-0472">Membrane</keyword>
<dbReference type="NCBIfam" id="TIGR01007">
    <property type="entry name" value="eps_fam"/>
    <property type="match status" value="1"/>
</dbReference>
<comment type="similarity">
    <text evidence="2">Belongs to the CpsD/CapB family.</text>
</comment>
<evidence type="ECO:0000256" key="10">
    <source>
        <dbReference type="ARBA" id="ARBA00022777"/>
    </source>
</evidence>
<gene>
    <name evidence="20" type="ORF">E5167_13145</name>
</gene>
<organism evidence="20 21">
    <name type="scientific">Pontimicrobium aquaticum</name>
    <dbReference type="NCBI Taxonomy" id="2565367"/>
    <lineage>
        <taxon>Bacteria</taxon>
        <taxon>Pseudomonadati</taxon>
        <taxon>Bacteroidota</taxon>
        <taxon>Flavobacteriia</taxon>
        <taxon>Flavobacteriales</taxon>
        <taxon>Flavobacteriaceae</taxon>
        <taxon>Pontimicrobium</taxon>
    </lineage>
</organism>
<dbReference type="GO" id="GO:0004715">
    <property type="term" value="F:non-membrane spanning protein tyrosine kinase activity"/>
    <property type="evidence" value="ECO:0007669"/>
    <property type="project" value="UniProtKB-EC"/>
</dbReference>
<keyword evidence="7 20" id="KW-0808">Transferase</keyword>
<dbReference type="GO" id="GO:0005886">
    <property type="term" value="C:plasma membrane"/>
    <property type="evidence" value="ECO:0007669"/>
    <property type="project" value="UniProtKB-SubCell"/>
</dbReference>
<dbReference type="Proteomes" id="UP000307657">
    <property type="component" value="Unassembled WGS sequence"/>
</dbReference>
<comment type="catalytic activity">
    <reaction evidence="15">
        <text>L-tyrosyl-[protein] + ATP = O-phospho-L-tyrosyl-[protein] + ADP + H(+)</text>
        <dbReference type="Rhea" id="RHEA:10596"/>
        <dbReference type="Rhea" id="RHEA-COMP:10136"/>
        <dbReference type="Rhea" id="RHEA-COMP:20101"/>
        <dbReference type="ChEBI" id="CHEBI:15378"/>
        <dbReference type="ChEBI" id="CHEBI:30616"/>
        <dbReference type="ChEBI" id="CHEBI:46858"/>
        <dbReference type="ChEBI" id="CHEBI:61978"/>
        <dbReference type="ChEBI" id="CHEBI:456216"/>
        <dbReference type="EC" id="2.7.10.2"/>
    </reaction>
</comment>
<evidence type="ECO:0000256" key="1">
    <source>
        <dbReference type="ARBA" id="ARBA00004429"/>
    </source>
</evidence>
<evidence type="ECO:0000256" key="2">
    <source>
        <dbReference type="ARBA" id="ARBA00007316"/>
    </source>
</evidence>
<dbReference type="PANTHER" id="PTHR32309">
    <property type="entry name" value="TYROSINE-PROTEIN KINASE"/>
    <property type="match status" value="1"/>
</dbReference>
<reference evidence="20 21" key="1">
    <citation type="submission" date="2019-04" db="EMBL/GenBank/DDBJ databases">
        <title>Lacinutrix sp. nov., isolated from marine water.</title>
        <authorList>
            <person name="Kim W."/>
        </authorList>
    </citation>
    <scope>NUCLEOTIDE SEQUENCE [LARGE SCALE GENOMIC DNA]</scope>
    <source>
        <strain evidence="20 21">CAU 1491</strain>
    </source>
</reference>
<dbReference type="InterPro" id="IPR025669">
    <property type="entry name" value="AAA_dom"/>
</dbReference>
<feature type="domain" description="Polysaccharide chain length determinant N-terminal" evidence="17">
    <location>
        <begin position="11"/>
        <end position="103"/>
    </location>
</feature>
<evidence type="ECO:0000256" key="4">
    <source>
        <dbReference type="ARBA" id="ARBA00011903"/>
    </source>
</evidence>
<comment type="subcellular location">
    <subcellularLocation>
        <location evidence="1">Cell inner membrane</location>
        <topology evidence="1">Multi-pass membrane protein</topology>
    </subcellularLocation>
</comment>
<evidence type="ECO:0000256" key="12">
    <source>
        <dbReference type="ARBA" id="ARBA00022989"/>
    </source>
</evidence>
<dbReference type="InterPro" id="IPR003856">
    <property type="entry name" value="LPS_length_determ_N"/>
</dbReference>
<evidence type="ECO:0000259" key="17">
    <source>
        <dbReference type="Pfam" id="PF02706"/>
    </source>
</evidence>
<evidence type="ECO:0000256" key="8">
    <source>
        <dbReference type="ARBA" id="ARBA00022692"/>
    </source>
</evidence>
<keyword evidence="5" id="KW-1003">Cell membrane</keyword>
<evidence type="ECO:0000259" key="19">
    <source>
        <dbReference type="Pfam" id="PF13807"/>
    </source>
</evidence>
<dbReference type="InterPro" id="IPR050445">
    <property type="entry name" value="Bact_polysacc_biosynth/exp"/>
</dbReference>
<dbReference type="OrthoDB" id="9794577at2"/>
<dbReference type="SUPFAM" id="SSF52540">
    <property type="entry name" value="P-loop containing nucleoside triphosphate hydrolases"/>
    <property type="match status" value="1"/>
</dbReference>
<accession>A0A4U0EPE6</accession>
<keyword evidence="14" id="KW-0829">Tyrosine-protein kinase</keyword>
<evidence type="ECO:0000256" key="9">
    <source>
        <dbReference type="ARBA" id="ARBA00022741"/>
    </source>
</evidence>
<evidence type="ECO:0000256" key="16">
    <source>
        <dbReference type="SAM" id="Phobius"/>
    </source>
</evidence>
<name>A0A4U0EPE6_9FLAO</name>
<dbReference type="InterPro" id="IPR032807">
    <property type="entry name" value="GNVR"/>
</dbReference>
<evidence type="ECO:0000256" key="11">
    <source>
        <dbReference type="ARBA" id="ARBA00022840"/>
    </source>
</evidence>
<evidence type="ECO:0000256" key="13">
    <source>
        <dbReference type="ARBA" id="ARBA00023136"/>
    </source>
</evidence>
<evidence type="ECO:0000256" key="5">
    <source>
        <dbReference type="ARBA" id="ARBA00022475"/>
    </source>
</evidence>
<proteinExistence type="inferred from homology"/>
<feature type="transmembrane region" description="Helical" evidence="16">
    <location>
        <begin position="21"/>
        <end position="40"/>
    </location>
</feature>
<dbReference type="CDD" id="cd05387">
    <property type="entry name" value="BY-kinase"/>
    <property type="match status" value="1"/>
</dbReference>
<keyword evidence="12 16" id="KW-1133">Transmembrane helix</keyword>
<keyword evidence="9" id="KW-0547">Nucleotide-binding</keyword>
<evidence type="ECO:0000256" key="7">
    <source>
        <dbReference type="ARBA" id="ARBA00022679"/>
    </source>
</evidence>
<feature type="domain" description="Tyrosine-protein kinase G-rich" evidence="19">
    <location>
        <begin position="429"/>
        <end position="503"/>
    </location>
</feature>
<dbReference type="EC" id="2.7.10.2" evidence="4"/>
<evidence type="ECO:0000313" key="21">
    <source>
        <dbReference type="Proteomes" id="UP000307657"/>
    </source>
</evidence>
<keyword evidence="8 16" id="KW-0812">Transmembrane</keyword>
<comment type="caution">
    <text evidence="20">The sequence shown here is derived from an EMBL/GenBank/DDBJ whole genome shotgun (WGS) entry which is preliminary data.</text>
</comment>
<keyword evidence="10 20" id="KW-0418">Kinase</keyword>
<dbReference type="PANTHER" id="PTHR32309:SF13">
    <property type="entry name" value="FERRIC ENTEROBACTIN TRANSPORT PROTEIN FEPE"/>
    <property type="match status" value="1"/>
</dbReference>
<dbReference type="AlphaFoldDB" id="A0A4U0EPE6"/>
<evidence type="ECO:0000256" key="15">
    <source>
        <dbReference type="ARBA" id="ARBA00051245"/>
    </source>
</evidence>
<dbReference type="InterPro" id="IPR005702">
    <property type="entry name" value="Wzc-like_C"/>
</dbReference>
<dbReference type="Gene3D" id="3.40.50.300">
    <property type="entry name" value="P-loop containing nucleotide triphosphate hydrolases"/>
    <property type="match status" value="1"/>
</dbReference>
<comment type="similarity">
    <text evidence="3">Belongs to the etk/wzc family.</text>
</comment>
<protein>
    <recommendedName>
        <fullName evidence="4">non-specific protein-tyrosine kinase</fullName>
        <ecNumber evidence="4">2.7.10.2</ecNumber>
    </recommendedName>
</protein>
<dbReference type="RefSeq" id="WP_136844620.1">
    <property type="nucleotide sequence ID" value="NZ_SUPL01000007.1"/>
</dbReference>
<keyword evidence="21" id="KW-1185">Reference proteome</keyword>
<keyword evidence="11" id="KW-0067">ATP-binding</keyword>
<sequence>MTPQSKNTSSLREQLDKYFTNWKWFTLSLFICFTVAFIYLRYATDTYKVAATIKIADSNKQNINREANTVNDYGLFKREQNSVLDEIQVIGSRSIITSVVEELNLNIQCFIQGSIKELEIYKNPPLTINFLENDSILKYVDTSITLNVISKSQFTFKNSDRTLNFGDNISMPFGNLVFTPNFVQPELKVGKSITVKIRPIKKVASHYNEKIKITSTDVNSSIINLTLEEPVTEKGVDILNELIEQYNKIAIENKNAVVKATSDYINNRLAIVQQELSEVTQSSETIQQSNRLTDLSSQSSIFLQTERDIENQQIATSTELQVVEYLSDYLDENSGNGEIIPSNMSFQDNSTTSLIQKHNDLVMQRNRYLENSSEKNPVVVRLDAQIEKLKQNLSASLDNLISSNQIKLENLNKEENRISSQIYSAPKKQRIFRDLERQKGIKESVYVYLLQKREESAVSHGVSSPNAIIVDSAYASTLPIWPKKEILFLGAFVLGLLIPLTTIYLLDLLDNKVRTKAGLTKELSIPFIGDVPKSSTKQVFIDRHDYSPKAESFRLIRTNIDFMLSNVTKSKGKTIFVTSTTSKEGKSHTSLNLARSLSFSNKKVLIIETDIRVPKLNKYMGVENKTGLGLTNYIIDDKINFNDIINKVDDNLDMISSGTIPPNPAELLMDDKMEVLFNAVKNKYDYIIVDTAAVGLVTDTLLISKFADMVIYVVRANYLDKRQLHVAQTMFDEKRLPNMVTLLNGVIHKKGYGYGYGESPKKKRKLFSK</sequence>
<dbReference type="EMBL" id="SUPL01000007">
    <property type="protein sequence ID" value="TJY33441.1"/>
    <property type="molecule type" value="Genomic_DNA"/>
</dbReference>
<keyword evidence="6" id="KW-0997">Cell inner membrane</keyword>
<evidence type="ECO:0000256" key="6">
    <source>
        <dbReference type="ARBA" id="ARBA00022519"/>
    </source>
</evidence>
<feature type="domain" description="AAA" evidence="18">
    <location>
        <begin position="580"/>
        <end position="718"/>
    </location>
</feature>
<evidence type="ECO:0000256" key="3">
    <source>
        <dbReference type="ARBA" id="ARBA00008883"/>
    </source>
</evidence>